<dbReference type="InterPro" id="IPR036390">
    <property type="entry name" value="WH_DNA-bd_sf"/>
</dbReference>
<proteinExistence type="predicted"/>
<dbReference type="EMBL" id="FMCV01000009">
    <property type="protein sequence ID" value="SCF14858.1"/>
    <property type="molecule type" value="Genomic_DNA"/>
</dbReference>
<gene>
    <name evidence="1" type="ORF">GA0070215_109121</name>
</gene>
<dbReference type="InterPro" id="IPR011991">
    <property type="entry name" value="ArsR-like_HTH"/>
</dbReference>
<name>A0A1C4Y2C0_9ACTN</name>
<sequence>MPERFVLMPETRQQKSRNRQLRAFVRLYVSTNLRTLAVVASVEERLAALEAQVAGLVGERVGARPETGVTPEDVFWALDGLKQRIPADGTGALLYTGTVDTGDRHYDWQYGATVDDLLDDDWSALAGTLSALAHPVRLRLLREILGGRHGTADLAGLDGIGTTGQLHHHLRQLAAAGWLRSGARGHYDIPPERVVPLLAILTAARR</sequence>
<protein>
    <recommendedName>
        <fullName evidence="3">Helix-turn-helix domain-containing protein</fullName>
    </recommendedName>
</protein>
<dbReference type="Gene3D" id="1.10.10.10">
    <property type="entry name" value="Winged helix-like DNA-binding domain superfamily/Winged helix DNA-binding domain"/>
    <property type="match status" value="1"/>
</dbReference>
<keyword evidence="2" id="KW-1185">Reference proteome</keyword>
<accession>A0A1C4Y2C0</accession>
<dbReference type="InterPro" id="IPR036388">
    <property type="entry name" value="WH-like_DNA-bd_sf"/>
</dbReference>
<organism evidence="1 2">
    <name type="scientific">Micromonospora marina</name>
    <dbReference type="NCBI Taxonomy" id="307120"/>
    <lineage>
        <taxon>Bacteria</taxon>
        <taxon>Bacillati</taxon>
        <taxon>Actinomycetota</taxon>
        <taxon>Actinomycetes</taxon>
        <taxon>Micromonosporales</taxon>
        <taxon>Micromonosporaceae</taxon>
        <taxon>Micromonospora</taxon>
    </lineage>
</organism>
<dbReference type="Proteomes" id="UP000198551">
    <property type="component" value="Unassembled WGS sequence"/>
</dbReference>
<evidence type="ECO:0000313" key="1">
    <source>
        <dbReference type="EMBL" id="SCF14858.1"/>
    </source>
</evidence>
<reference evidence="2" key="1">
    <citation type="submission" date="2016-06" db="EMBL/GenBank/DDBJ databases">
        <authorList>
            <person name="Varghese N."/>
        </authorList>
    </citation>
    <scope>NUCLEOTIDE SEQUENCE [LARGE SCALE GENOMIC DNA]</scope>
    <source>
        <strain evidence="2">DSM 45555</strain>
    </source>
</reference>
<dbReference type="SUPFAM" id="SSF46785">
    <property type="entry name" value="Winged helix' DNA-binding domain"/>
    <property type="match status" value="1"/>
</dbReference>
<dbReference type="CDD" id="cd00090">
    <property type="entry name" value="HTH_ARSR"/>
    <property type="match status" value="1"/>
</dbReference>
<dbReference type="AlphaFoldDB" id="A0A1C4Y2C0"/>
<evidence type="ECO:0008006" key="3">
    <source>
        <dbReference type="Google" id="ProtNLM"/>
    </source>
</evidence>
<evidence type="ECO:0000313" key="2">
    <source>
        <dbReference type="Proteomes" id="UP000198551"/>
    </source>
</evidence>